<name>A0A7W7Z993_9BACT</name>
<keyword evidence="5" id="KW-1185">Reference proteome</keyword>
<dbReference type="PROSITE" id="PS51186">
    <property type="entry name" value="GNAT"/>
    <property type="match status" value="1"/>
</dbReference>
<evidence type="ECO:0000256" key="1">
    <source>
        <dbReference type="ARBA" id="ARBA00022679"/>
    </source>
</evidence>
<feature type="domain" description="N-acetyltransferase" evidence="3">
    <location>
        <begin position="4"/>
        <end position="149"/>
    </location>
</feature>
<organism evidence="4 5">
    <name type="scientific">Granulicella aggregans</name>
    <dbReference type="NCBI Taxonomy" id="474949"/>
    <lineage>
        <taxon>Bacteria</taxon>
        <taxon>Pseudomonadati</taxon>
        <taxon>Acidobacteriota</taxon>
        <taxon>Terriglobia</taxon>
        <taxon>Terriglobales</taxon>
        <taxon>Acidobacteriaceae</taxon>
        <taxon>Granulicella</taxon>
    </lineage>
</organism>
<dbReference type="Proteomes" id="UP000540989">
    <property type="component" value="Unassembled WGS sequence"/>
</dbReference>
<evidence type="ECO:0000256" key="2">
    <source>
        <dbReference type="ARBA" id="ARBA00023315"/>
    </source>
</evidence>
<proteinExistence type="predicted"/>
<reference evidence="4 5" key="1">
    <citation type="submission" date="2020-08" db="EMBL/GenBank/DDBJ databases">
        <title>Genomic Encyclopedia of Type Strains, Phase IV (KMG-V): Genome sequencing to study the core and pangenomes of soil and plant-associated prokaryotes.</title>
        <authorList>
            <person name="Whitman W."/>
        </authorList>
    </citation>
    <scope>NUCLEOTIDE SEQUENCE [LARGE SCALE GENOMIC DNA]</scope>
    <source>
        <strain evidence="4 5">M8UP14</strain>
    </source>
</reference>
<dbReference type="CDD" id="cd04301">
    <property type="entry name" value="NAT_SF"/>
    <property type="match status" value="1"/>
</dbReference>
<dbReference type="InterPro" id="IPR016181">
    <property type="entry name" value="Acyl_CoA_acyltransferase"/>
</dbReference>
<evidence type="ECO:0000313" key="4">
    <source>
        <dbReference type="EMBL" id="MBB5055643.1"/>
    </source>
</evidence>
<dbReference type="Pfam" id="PF00583">
    <property type="entry name" value="Acetyltransf_1"/>
    <property type="match status" value="1"/>
</dbReference>
<dbReference type="RefSeq" id="WP_184213413.1">
    <property type="nucleotide sequence ID" value="NZ_JACHIP010000001.1"/>
</dbReference>
<dbReference type="PANTHER" id="PTHR43877">
    <property type="entry name" value="AMINOALKYLPHOSPHONATE N-ACETYLTRANSFERASE-RELATED-RELATED"/>
    <property type="match status" value="1"/>
</dbReference>
<evidence type="ECO:0000313" key="5">
    <source>
        <dbReference type="Proteomes" id="UP000540989"/>
    </source>
</evidence>
<comment type="caution">
    <text evidence="4">The sequence shown here is derived from an EMBL/GenBank/DDBJ whole genome shotgun (WGS) entry which is preliminary data.</text>
</comment>
<evidence type="ECO:0000259" key="3">
    <source>
        <dbReference type="PROSITE" id="PS51186"/>
    </source>
</evidence>
<dbReference type="SUPFAM" id="SSF55729">
    <property type="entry name" value="Acyl-CoA N-acyltransferases (Nat)"/>
    <property type="match status" value="1"/>
</dbReference>
<dbReference type="PANTHER" id="PTHR43877:SF1">
    <property type="entry name" value="ACETYLTRANSFERASE"/>
    <property type="match status" value="1"/>
</dbReference>
<dbReference type="InterPro" id="IPR050832">
    <property type="entry name" value="Bact_Acetyltransf"/>
</dbReference>
<gene>
    <name evidence="4" type="ORF">HDF16_000312</name>
</gene>
<dbReference type="Gene3D" id="3.40.630.30">
    <property type="match status" value="1"/>
</dbReference>
<protein>
    <submittedName>
        <fullName evidence="4">GNAT superfamily N-acetyltransferase</fullName>
    </submittedName>
</protein>
<dbReference type="InterPro" id="IPR000182">
    <property type="entry name" value="GNAT_dom"/>
</dbReference>
<dbReference type="EMBL" id="JACHIP010000001">
    <property type="protein sequence ID" value="MBB5055643.1"/>
    <property type="molecule type" value="Genomic_DNA"/>
</dbReference>
<sequence length="149" mass="16596">MDGLAIREAVASDVAAMLKLYELGDRASDEAFTLDEGVAHLEMMQRNPALRVYVACDGDVVVGTYELLIMENMAKRGRRSGIVEDVMVLPEYRGRGVGKAMMQDAMDRCSAAGCYKLTLSSNRMREGAHRFYDALGFTRHGYSFRVELD</sequence>
<keyword evidence="1 4" id="KW-0808">Transferase</keyword>
<dbReference type="GO" id="GO:0016747">
    <property type="term" value="F:acyltransferase activity, transferring groups other than amino-acyl groups"/>
    <property type="evidence" value="ECO:0007669"/>
    <property type="project" value="InterPro"/>
</dbReference>
<keyword evidence="2" id="KW-0012">Acyltransferase</keyword>
<dbReference type="AlphaFoldDB" id="A0A7W7Z993"/>
<accession>A0A7W7Z993</accession>